<dbReference type="InterPro" id="IPR002052">
    <property type="entry name" value="DNA_methylase_N6_adenine_CS"/>
</dbReference>
<keyword evidence="3" id="KW-0808">Transferase</keyword>
<dbReference type="SUPFAM" id="SSF47413">
    <property type="entry name" value="lambda repressor-like DNA-binding domains"/>
    <property type="match status" value="1"/>
</dbReference>
<dbReference type="Proteomes" id="UP001596001">
    <property type="component" value="Unassembled WGS sequence"/>
</dbReference>
<dbReference type="EMBL" id="JBHSHJ010000005">
    <property type="protein sequence ID" value="MFC4789071.1"/>
    <property type="molecule type" value="Genomic_DNA"/>
</dbReference>
<keyword evidence="6" id="KW-1185">Reference proteome</keyword>
<name>A0ABV9QBW8_9BURK</name>
<dbReference type="InterPro" id="IPR029063">
    <property type="entry name" value="SAM-dependent_MTases_sf"/>
</dbReference>
<evidence type="ECO:0000313" key="6">
    <source>
        <dbReference type="Proteomes" id="UP001596001"/>
    </source>
</evidence>
<feature type="domain" description="DNA methylase N-4/N-6" evidence="4">
    <location>
        <begin position="153"/>
        <end position="210"/>
    </location>
</feature>
<evidence type="ECO:0000256" key="2">
    <source>
        <dbReference type="ARBA" id="ARBA00022603"/>
    </source>
</evidence>
<evidence type="ECO:0000313" key="5">
    <source>
        <dbReference type="EMBL" id="MFC4789071.1"/>
    </source>
</evidence>
<sequence length="710" mass="79967">MSNKTTIQKILEAVFQISGFDQNRLAQYLGTSYFSVVRWERGDIEPSADIITQLQHLIADIKAGRTIDLTSLNVNRTFASRGIRSVSEANTFEGVIAIQDDPGPYLLSRLKQGPFWGRAQQELGTILLEHVEAAQTVDQPVANGVSAGKNTYTYDAHTYHTKVPPQGIAQVLRNYLPAGGLVLDPFAGSGMTGVAALTTGHDVILNELSPAASFIADRFTSQCNPAALAAAAKTVTNSLAELRKRLYTTQCRTCAKDTELLFTVWSYKVICTQCSREFVLWDECRSYGETVREHKFLREFPCPHCKQQIKKSRLARTTPVPVLVGYKCCSKIQSEVPPSDADLKLISSIHANQFVAADFLPDFDLPDGVNLAQPKRHGLTNVKDFYTTRNLAAMSQLWQMIHRVEDTNIAAFLGFVFTSLYQRVTKLSEYRFWGGSGNTANFNVPYIFNEANIFLTFERKARSIVDHLETTAQSYKGRSLVHTGSATNLSFLPDNCVDLIFTDPPFGANINYSEMNILWESWLKFYTDATNEAIVNRVQKKDASKYQELMTQSLQECYRVLRPGHWLVLVFMNSAENIWNRIRHAIIDAGFIIERVDIFDKQHGTFKQFVSDNAAGADLMLHCHKPQATSPKTTMIEVTNVISVKDFLERRSGIVPMLQYLHVTRNADFDYRTLYSEYLADSLLQHSRTLDFATFRLQASDILKTKKVVT</sequence>
<evidence type="ECO:0000256" key="3">
    <source>
        <dbReference type="ARBA" id="ARBA00022679"/>
    </source>
</evidence>
<comment type="caution">
    <text evidence="5">The sequence shown here is derived from an EMBL/GenBank/DDBJ whole genome shotgun (WGS) entry which is preliminary data.</text>
</comment>
<protein>
    <submittedName>
        <fullName evidence="5">DNA methyltransferase</fullName>
    </submittedName>
</protein>
<dbReference type="GO" id="GO:0008168">
    <property type="term" value="F:methyltransferase activity"/>
    <property type="evidence" value="ECO:0007669"/>
    <property type="project" value="UniProtKB-KW"/>
</dbReference>
<dbReference type="Gene3D" id="3.40.50.150">
    <property type="entry name" value="Vaccinia Virus protein VP39"/>
    <property type="match status" value="2"/>
</dbReference>
<organism evidence="5 6">
    <name type="scientific">Giesbergeria sinuosa</name>
    <dbReference type="NCBI Taxonomy" id="80883"/>
    <lineage>
        <taxon>Bacteria</taxon>
        <taxon>Pseudomonadati</taxon>
        <taxon>Pseudomonadota</taxon>
        <taxon>Betaproteobacteria</taxon>
        <taxon>Burkholderiales</taxon>
        <taxon>Comamonadaceae</taxon>
        <taxon>Giesbergeria</taxon>
    </lineage>
</organism>
<dbReference type="RefSeq" id="WP_382432107.1">
    <property type="nucleotide sequence ID" value="NZ_JBHSHJ010000005.1"/>
</dbReference>
<dbReference type="InterPro" id="IPR002941">
    <property type="entry name" value="DNA_methylase_N4/N6"/>
</dbReference>
<reference evidence="6" key="1">
    <citation type="journal article" date="2019" name="Int. J. Syst. Evol. Microbiol.">
        <title>The Global Catalogue of Microorganisms (GCM) 10K type strain sequencing project: providing services to taxonomists for standard genome sequencing and annotation.</title>
        <authorList>
            <consortium name="The Broad Institute Genomics Platform"/>
            <consortium name="The Broad Institute Genome Sequencing Center for Infectious Disease"/>
            <person name="Wu L."/>
            <person name="Ma J."/>
        </authorList>
    </citation>
    <scope>NUCLEOTIDE SEQUENCE [LARGE SCALE GENOMIC DNA]</scope>
    <source>
        <strain evidence="6">CCUG 49452</strain>
    </source>
</reference>
<dbReference type="InterPro" id="IPR010982">
    <property type="entry name" value="Lambda_DNA-bd_dom_sf"/>
</dbReference>
<dbReference type="SUPFAM" id="SSF53335">
    <property type="entry name" value="S-adenosyl-L-methionine-dependent methyltransferases"/>
    <property type="match status" value="2"/>
</dbReference>
<keyword evidence="2 5" id="KW-0489">Methyltransferase</keyword>
<dbReference type="GO" id="GO:0032259">
    <property type="term" value="P:methylation"/>
    <property type="evidence" value="ECO:0007669"/>
    <property type="project" value="UniProtKB-KW"/>
</dbReference>
<dbReference type="Pfam" id="PF01555">
    <property type="entry name" value="N6_N4_Mtase"/>
    <property type="match status" value="2"/>
</dbReference>
<feature type="domain" description="DNA methylase N-4/N-6" evidence="4">
    <location>
        <begin position="497"/>
        <end position="629"/>
    </location>
</feature>
<evidence type="ECO:0000259" key="4">
    <source>
        <dbReference type="Pfam" id="PF01555"/>
    </source>
</evidence>
<evidence type="ECO:0000256" key="1">
    <source>
        <dbReference type="ARBA" id="ARBA00006594"/>
    </source>
</evidence>
<comment type="similarity">
    <text evidence="1">Belongs to the N(4)/N(6)-methyltransferase family.</text>
</comment>
<dbReference type="PROSITE" id="PS00092">
    <property type="entry name" value="N6_MTASE"/>
    <property type="match status" value="1"/>
</dbReference>
<accession>A0ABV9QBW8</accession>
<gene>
    <name evidence="5" type="ORF">ACFO6X_08775</name>
</gene>
<proteinExistence type="inferred from homology"/>